<evidence type="ECO:0000313" key="4">
    <source>
        <dbReference type="Proteomes" id="UP000011087"/>
    </source>
</evidence>
<dbReference type="OrthoDB" id="10441947at2759"/>
<dbReference type="KEGG" id="gtt:GUITHDRAFT_153323"/>
<dbReference type="AlphaFoldDB" id="L1J487"/>
<dbReference type="PaxDb" id="55529-EKX43333"/>
<dbReference type="HOGENOM" id="CLU_132346_0_0_1"/>
<accession>L1J487</accession>
<organism evidence="2">
    <name type="scientific">Guillardia theta (strain CCMP2712)</name>
    <name type="common">Cryptophyte</name>
    <dbReference type="NCBI Taxonomy" id="905079"/>
    <lineage>
        <taxon>Eukaryota</taxon>
        <taxon>Cryptophyceae</taxon>
        <taxon>Pyrenomonadales</taxon>
        <taxon>Geminigeraceae</taxon>
        <taxon>Guillardia</taxon>
    </lineage>
</organism>
<reference evidence="2 4" key="1">
    <citation type="journal article" date="2012" name="Nature">
        <title>Algal genomes reveal evolutionary mosaicism and the fate of nucleomorphs.</title>
        <authorList>
            <consortium name="DOE Joint Genome Institute"/>
            <person name="Curtis B.A."/>
            <person name="Tanifuji G."/>
            <person name="Burki F."/>
            <person name="Gruber A."/>
            <person name="Irimia M."/>
            <person name="Maruyama S."/>
            <person name="Arias M.C."/>
            <person name="Ball S.G."/>
            <person name="Gile G.H."/>
            <person name="Hirakawa Y."/>
            <person name="Hopkins J.F."/>
            <person name="Kuo A."/>
            <person name="Rensing S.A."/>
            <person name="Schmutz J."/>
            <person name="Symeonidi A."/>
            <person name="Elias M."/>
            <person name="Eveleigh R.J."/>
            <person name="Herman E.K."/>
            <person name="Klute M.J."/>
            <person name="Nakayama T."/>
            <person name="Obornik M."/>
            <person name="Reyes-Prieto A."/>
            <person name="Armbrust E.V."/>
            <person name="Aves S.J."/>
            <person name="Beiko R.G."/>
            <person name="Coutinho P."/>
            <person name="Dacks J.B."/>
            <person name="Durnford D.G."/>
            <person name="Fast N.M."/>
            <person name="Green B.R."/>
            <person name="Grisdale C.J."/>
            <person name="Hempel F."/>
            <person name="Henrissat B."/>
            <person name="Hoppner M.P."/>
            <person name="Ishida K."/>
            <person name="Kim E."/>
            <person name="Koreny L."/>
            <person name="Kroth P.G."/>
            <person name="Liu Y."/>
            <person name="Malik S.B."/>
            <person name="Maier U.G."/>
            <person name="McRose D."/>
            <person name="Mock T."/>
            <person name="Neilson J.A."/>
            <person name="Onodera N.T."/>
            <person name="Poole A.M."/>
            <person name="Pritham E.J."/>
            <person name="Richards T.A."/>
            <person name="Rocap G."/>
            <person name="Roy S.W."/>
            <person name="Sarai C."/>
            <person name="Schaack S."/>
            <person name="Shirato S."/>
            <person name="Slamovits C.H."/>
            <person name="Spencer D.F."/>
            <person name="Suzuki S."/>
            <person name="Worden A.Z."/>
            <person name="Zauner S."/>
            <person name="Barry K."/>
            <person name="Bell C."/>
            <person name="Bharti A.K."/>
            <person name="Crow J.A."/>
            <person name="Grimwood J."/>
            <person name="Kramer R."/>
            <person name="Lindquist E."/>
            <person name="Lucas S."/>
            <person name="Salamov A."/>
            <person name="McFadden G.I."/>
            <person name="Lane C.E."/>
            <person name="Keeling P.J."/>
            <person name="Gray M.W."/>
            <person name="Grigoriev I.V."/>
            <person name="Archibald J.M."/>
        </authorList>
    </citation>
    <scope>NUCLEOTIDE SEQUENCE</scope>
    <source>
        <strain evidence="2 4">CCMP2712</strain>
    </source>
</reference>
<proteinExistence type="predicted"/>
<keyword evidence="4" id="KW-1185">Reference proteome</keyword>
<reference evidence="4" key="2">
    <citation type="submission" date="2012-11" db="EMBL/GenBank/DDBJ databases">
        <authorList>
            <person name="Kuo A."/>
            <person name="Curtis B.A."/>
            <person name="Tanifuji G."/>
            <person name="Burki F."/>
            <person name="Gruber A."/>
            <person name="Irimia M."/>
            <person name="Maruyama S."/>
            <person name="Arias M.C."/>
            <person name="Ball S.G."/>
            <person name="Gile G.H."/>
            <person name="Hirakawa Y."/>
            <person name="Hopkins J.F."/>
            <person name="Rensing S.A."/>
            <person name="Schmutz J."/>
            <person name="Symeonidi A."/>
            <person name="Elias M."/>
            <person name="Eveleigh R.J."/>
            <person name="Herman E.K."/>
            <person name="Klute M.J."/>
            <person name="Nakayama T."/>
            <person name="Obornik M."/>
            <person name="Reyes-Prieto A."/>
            <person name="Armbrust E.V."/>
            <person name="Aves S.J."/>
            <person name="Beiko R.G."/>
            <person name="Coutinho P."/>
            <person name="Dacks J.B."/>
            <person name="Durnford D.G."/>
            <person name="Fast N.M."/>
            <person name="Green B.R."/>
            <person name="Grisdale C."/>
            <person name="Hempe F."/>
            <person name="Henrissat B."/>
            <person name="Hoppner M.P."/>
            <person name="Ishida K.-I."/>
            <person name="Kim E."/>
            <person name="Koreny L."/>
            <person name="Kroth P.G."/>
            <person name="Liu Y."/>
            <person name="Malik S.-B."/>
            <person name="Maier U.G."/>
            <person name="McRose D."/>
            <person name="Mock T."/>
            <person name="Neilson J.A."/>
            <person name="Onodera N.T."/>
            <person name="Poole A.M."/>
            <person name="Pritham E.J."/>
            <person name="Richards T.A."/>
            <person name="Rocap G."/>
            <person name="Roy S.W."/>
            <person name="Sarai C."/>
            <person name="Schaack S."/>
            <person name="Shirato S."/>
            <person name="Slamovits C.H."/>
            <person name="Spencer D.F."/>
            <person name="Suzuki S."/>
            <person name="Worden A.Z."/>
            <person name="Zauner S."/>
            <person name="Barry K."/>
            <person name="Bell C."/>
            <person name="Bharti A.K."/>
            <person name="Crow J.A."/>
            <person name="Grimwood J."/>
            <person name="Kramer R."/>
            <person name="Lindquist E."/>
            <person name="Lucas S."/>
            <person name="Salamov A."/>
            <person name="McFadden G.I."/>
            <person name="Lane C.E."/>
            <person name="Keeling P.J."/>
            <person name="Gray M.W."/>
            <person name="Grigoriev I.V."/>
            <person name="Archibald J.M."/>
        </authorList>
    </citation>
    <scope>NUCLEOTIDE SEQUENCE</scope>
    <source>
        <strain evidence="4">CCMP2712</strain>
    </source>
</reference>
<feature type="chain" id="PRO_5008770916" evidence="1">
    <location>
        <begin position="18"/>
        <end position="173"/>
    </location>
</feature>
<evidence type="ECO:0000313" key="2">
    <source>
        <dbReference type="EMBL" id="EKX43333.1"/>
    </source>
</evidence>
<dbReference type="EnsemblProtists" id="EKX43333">
    <property type="protein sequence ID" value="EKX43333"/>
    <property type="gene ID" value="GUITHDRAFT_153323"/>
</dbReference>
<evidence type="ECO:0000313" key="3">
    <source>
        <dbReference type="EnsemblProtists" id="EKX43333"/>
    </source>
</evidence>
<keyword evidence="1" id="KW-0732">Signal</keyword>
<sequence>MLSKTVAFSAVIASAAAFSPASLSGLPTSRTGATSTCMANRFPQGAPSGAPPADLFNIWRDDYMLTPQEAAAEAAERKRNTLFDGVLPPFSNIGNTERGEDLASPTLQGLGVARDFSTANPTSAYDTSSFGKAVVINPDIIANPKTGAGPEQAAFAKKGVKAPNPVKRFFGRK</sequence>
<dbReference type="RefSeq" id="XP_005830313.1">
    <property type="nucleotide sequence ID" value="XM_005830256.1"/>
</dbReference>
<dbReference type="GeneID" id="17299921"/>
<feature type="signal peptide" evidence="1">
    <location>
        <begin position="1"/>
        <end position="17"/>
    </location>
</feature>
<evidence type="ECO:0000256" key="1">
    <source>
        <dbReference type="SAM" id="SignalP"/>
    </source>
</evidence>
<gene>
    <name evidence="2" type="ORF">GUITHDRAFT_153323</name>
</gene>
<protein>
    <submittedName>
        <fullName evidence="2 3">Uncharacterized protein</fullName>
    </submittedName>
</protein>
<name>L1J487_GUITC</name>
<dbReference type="EMBL" id="JH993011">
    <property type="protein sequence ID" value="EKX43333.1"/>
    <property type="molecule type" value="Genomic_DNA"/>
</dbReference>
<dbReference type="Proteomes" id="UP000011087">
    <property type="component" value="Unassembled WGS sequence"/>
</dbReference>
<reference evidence="3" key="3">
    <citation type="submission" date="2016-03" db="UniProtKB">
        <authorList>
            <consortium name="EnsemblProtists"/>
        </authorList>
    </citation>
    <scope>IDENTIFICATION</scope>
</reference>